<proteinExistence type="predicted"/>
<comment type="caution">
    <text evidence="1">The sequence shown here is derived from an EMBL/GenBank/DDBJ whole genome shotgun (WGS) entry which is preliminary data.</text>
</comment>
<gene>
    <name evidence="1" type="ORF">S12H4_09824</name>
</gene>
<protein>
    <submittedName>
        <fullName evidence="1">Uncharacterized protein</fullName>
    </submittedName>
</protein>
<feature type="non-terminal residue" evidence="1">
    <location>
        <position position="1"/>
    </location>
</feature>
<organism evidence="1">
    <name type="scientific">marine sediment metagenome</name>
    <dbReference type="NCBI Taxonomy" id="412755"/>
    <lineage>
        <taxon>unclassified sequences</taxon>
        <taxon>metagenomes</taxon>
        <taxon>ecological metagenomes</taxon>
    </lineage>
</organism>
<name>X1R951_9ZZZZ</name>
<reference evidence="1" key="1">
    <citation type="journal article" date="2014" name="Front. Microbiol.">
        <title>High frequency of phylogenetically diverse reductive dehalogenase-homologous genes in deep subseafloor sedimentary metagenomes.</title>
        <authorList>
            <person name="Kawai M."/>
            <person name="Futagami T."/>
            <person name="Toyoda A."/>
            <person name="Takaki Y."/>
            <person name="Nishi S."/>
            <person name="Hori S."/>
            <person name="Arai W."/>
            <person name="Tsubouchi T."/>
            <person name="Morono Y."/>
            <person name="Uchiyama I."/>
            <person name="Ito T."/>
            <person name="Fujiyama A."/>
            <person name="Inagaki F."/>
            <person name="Takami H."/>
        </authorList>
    </citation>
    <scope>NUCLEOTIDE SEQUENCE</scope>
    <source>
        <strain evidence="1">Expedition CK06-06</strain>
    </source>
</reference>
<sequence length="59" mass="6782">NVSFGGRFIDLYDKLNFEIVEVKDNLLGDPVLLRESQESDQSDNVQTFNYGHVGTMERM</sequence>
<accession>X1R951</accession>
<dbReference type="EMBL" id="BARW01004065">
    <property type="protein sequence ID" value="GAI59680.1"/>
    <property type="molecule type" value="Genomic_DNA"/>
</dbReference>
<evidence type="ECO:0000313" key="1">
    <source>
        <dbReference type="EMBL" id="GAI59680.1"/>
    </source>
</evidence>
<dbReference type="AlphaFoldDB" id="X1R951"/>